<evidence type="ECO:0000313" key="3">
    <source>
        <dbReference type="Proteomes" id="UP001501771"/>
    </source>
</evidence>
<sequence length="280" mass="29246">MLRFSGAGVSDVGRVREHNEDSAFVAPYVALVADGVGGAAAGEVASATTAYVVSATALTRFGERLEPLVVDAVAAARASLVHGVRMDESREGMATTLSVVLCDGARVVLGHVGDSRVYLLRDGGLRQVSRDHTYVQQMQDTGQLTAQEAASHPWRNVVLRSLDGDPGSDPHDIDVVELDVREGDRLLLCSDGLTDLVEDARIAEVLRLEDPHSAAAVLTQSALVAGGRDNVTCVVLDVIEGPLVVGDGRLLGAVQEAANIVDPAAVHLPDAADPAPRSPV</sequence>
<dbReference type="EMBL" id="BAAAQR010000004">
    <property type="protein sequence ID" value="GAA2143497.1"/>
    <property type="molecule type" value="Genomic_DNA"/>
</dbReference>
<evidence type="ECO:0000259" key="1">
    <source>
        <dbReference type="PROSITE" id="PS51746"/>
    </source>
</evidence>
<dbReference type="InterPro" id="IPR001932">
    <property type="entry name" value="PPM-type_phosphatase-like_dom"/>
</dbReference>
<dbReference type="CDD" id="cd00143">
    <property type="entry name" value="PP2Cc"/>
    <property type="match status" value="1"/>
</dbReference>
<dbReference type="Gene3D" id="3.60.40.10">
    <property type="entry name" value="PPM-type phosphatase domain"/>
    <property type="match status" value="1"/>
</dbReference>
<keyword evidence="3" id="KW-1185">Reference proteome</keyword>
<dbReference type="PROSITE" id="PS51746">
    <property type="entry name" value="PPM_2"/>
    <property type="match status" value="1"/>
</dbReference>
<protein>
    <recommendedName>
        <fullName evidence="1">PPM-type phosphatase domain-containing protein</fullName>
    </recommendedName>
</protein>
<dbReference type="Pfam" id="PF13672">
    <property type="entry name" value="PP2C_2"/>
    <property type="match status" value="1"/>
</dbReference>
<reference evidence="3" key="1">
    <citation type="journal article" date="2019" name="Int. J. Syst. Evol. Microbiol.">
        <title>The Global Catalogue of Microorganisms (GCM) 10K type strain sequencing project: providing services to taxonomists for standard genome sequencing and annotation.</title>
        <authorList>
            <consortium name="The Broad Institute Genomics Platform"/>
            <consortium name="The Broad Institute Genome Sequencing Center for Infectious Disease"/>
            <person name="Wu L."/>
            <person name="Ma J."/>
        </authorList>
    </citation>
    <scope>NUCLEOTIDE SEQUENCE [LARGE SCALE GENOMIC DNA]</scope>
    <source>
        <strain evidence="3">JCM 16022</strain>
    </source>
</reference>
<organism evidence="2 3">
    <name type="scientific">Nocardioides koreensis</name>
    <dbReference type="NCBI Taxonomy" id="433651"/>
    <lineage>
        <taxon>Bacteria</taxon>
        <taxon>Bacillati</taxon>
        <taxon>Actinomycetota</taxon>
        <taxon>Actinomycetes</taxon>
        <taxon>Propionibacteriales</taxon>
        <taxon>Nocardioidaceae</taxon>
        <taxon>Nocardioides</taxon>
    </lineage>
</organism>
<accession>A0ABP5L917</accession>
<dbReference type="RefSeq" id="WP_344149881.1">
    <property type="nucleotide sequence ID" value="NZ_BAAAQR010000004.1"/>
</dbReference>
<dbReference type="SUPFAM" id="SSF81606">
    <property type="entry name" value="PP2C-like"/>
    <property type="match status" value="1"/>
</dbReference>
<proteinExistence type="predicted"/>
<feature type="domain" description="PPM-type phosphatase" evidence="1">
    <location>
        <begin position="6"/>
        <end position="238"/>
    </location>
</feature>
<dbReference type="PANTHER" id="PTHR47992">
    <property type="entry name" value="PROTEIN PHOSPHATASE"/>
    <property type="match status" value="1"/>
</dbReference>
<comment type="caution">
    <text evidence="2">The sequence shown here is derived from an EMBL/GenBank/DDBJ whole genome shotgun (WGS) entry which is preliminary data.</text>
</comment>
<dbReference type="InterPro" id="IPR015655">
    <property type="entry name" value="PP2C"/>
</dbReference>
<dbReference type="SMART" id="SM00332">
    <property type="entry name" value="PP2Cc"/>
    <property type="match status" value="1"/>
</dbReference>
<name>A0ABP5L917_9ACTN</name>
<evidence type="ECO:0000313" key="2">
    <source>
        <dbReference type="EMBL" id="GAA2143497.1"/>
    </source>
</evidence>
<gene>
    <name evidence="2" type="ORF">GCM10009844_15940</name>
</gene>
<dbReference type="Proteomes" id="UP001501771">
    <property type="component" value="Unassembled WGS sequence"/>
</dbReference>
<dbReference type="InterPro" id="IPR036457">
    <property type="entry name" value="PPM-type-like_dom_sf"/>
</dbReference>
<dbReference type="SMART" id="SM00331">
    <property type="entry name" value="PP2C_SIG"/>
    <property type="match status" value="1"/>
</dbReference>